<evidence type="ECO:0000259" key="7">
    <source>
        <dbReference type="Pfam" id="PF03775"/>
    </source>
</evidence>
<keyword evidence="4 6" id="KW-0131">Cell cycle</keyword>
<keyword evidence="2 6" id="KW-0132">Cell division</keyword>
<protein>
    <recommendedName>
        <fullName evidence="6">Probable septum site-determining protein MinC</fullName>
    </recommendedName>
</protein>
<keyword evidence="3 6" id="KW-0717">Septation</keyword>
<evidence type="ECO:0000259" key="8">
    <source>
        <dbReference type="Pfam" id="PF22642"/>
    </source>
</evidence>
<comment type="function">
    <text evidence="6">Cell division inhibitor that blocks the formation of polar Z ring septums. Rapidly oscillates between the poles of the cell to destabilize FtsZ filaments that have formed before they mature into polar Z rings. Prevents FtsZ polymerization.</text>
</comment>
<evidence type="ECO:0000313" key="10">
    <source>
        <dbReference type="Proteomes" id="UP000053557"/>
    </source>
</evidence>
<organism evidence="9 10">
    <name type="scientific">Ferroacidibacillus organovorans</name>
    <dbReference type="NCBI Taxonomy" id="1765683"/>
    <lineage>
        <taxon>Bacteria</taxon>
        <taxon>Bacillati</taxon>
        <taxon>Bacillota</taxon>
        <taxon>Bacilli</taxon>
        <taxon>Bacillales</taxon>
        <taxon>Alicyclobacillaceae</taxon>
        <taxon>Ferroacidibacillus</taxon>
    </lineage>
</organism>
<dbReference type="GO" id="GO:0000902">
    <property type="term" value="P:cell morphogenesis"/>
    <property type="evidence" value="ECO:0007669"/>
    <property type="project" value="InterPro"/>
</dbReference>
<dbReference type="GO" id="GO:1901891">
    <property type="term" value="P:regulation of cell septum assembly"/>
    <property type="evidence" value="ECO:0007669"/>
    <property type="project" value="InterPro"/>
</dbReference>
<dbReference type="EMBL" id="LPVJ01000009">
    <property type="protein sequence ID" value="KUO96748.1"/>
    <property type="molecule type" value="Genomic_DNA"/>
</dbReference>
<evidence type="ECO:0000256" key="3">
    <source>
        <dbReference type="ARBA" id="ARBA00023210"/>
    </source>
</evidence>
<dbReference type="Gene3D" id="2.160.20.70">
    <property type="match status" value="1"/>
</dbReference>
<proteinExistence type="inferred from homology"/>
<reference evidence="9 10" key="1">
    <citation type="submission" date="2015-12" db="EMBL/GenBank/DDBJ databases">
        <title>Draft genome sequence of Acidibacillus ferrooxidans ITV001, isolated from a chalcopyrite acid mine drainage site in Brazil.</title>
        <authorList>
            <person name="Dall'Agnol H."/>
            <person name="Nancucheo I."/>
            <person name="Johnson B."/>
            <person name="Oliveira R."/>
            <person name="Leite L."/>
            <person name="Pylro V."/>
            <person name="Nunes G.L."/>
            <person name="Tzotzos G."/>
            <person name="Fernandes G.R."/>
            <person name="Dutra J."/>
            <person name="Orellana S.C."/>
            <person name="Oliveira G."/>
        </authorList>
    </citation>
    <scope>NUCLEOTIDE SEQUENCE [LARGE SCALE GENOMIC DNA]</scope>
    <source>
        <strain evidence="10">ITV01</strain>
    </source>
</reference>
<name>A0A101XSK3_9BACL</name>
<dbReference type="Pfam" id="PF22642">
    <property type="entry name" value="MinC_N_1"/>
    <property type="match status" value="1"/>
</dbReference>
<evidence type="ECO:0000256" key="2">
    <source>
        <dbReference type="ARBA" id="ARBA00022618"/>
    </source>
</evidence>
<comment type="similarity">
    <text evidence="1 6">Belongs to the MinC family.</text>
</comment>
<gene>
    <name evidence="6" type="primary">minC</name>
    <name evidence="9" type="ORF">ATW55_07970</name>
</gene>
<dbReference type="GO" id="GO:0000917">
    <property type="term" value="P:division septum assembly"/>
    <property type="evidence" value="ECO:0007669"/>
    <property type="project" value="UniProtKB-KW"/>
</dbReference>
<dbReference type="HAMAP" id="MF_00267">
    <property type="entry name" value="MinC"/>
    <property type="match status" value="1"/>
</dbReference>
<dbReference type="InterPro" id="IPR005526">
    <property type="entry name" value="Septum_form_inhib_MinC_C"/>
</dbReference>
<dbReference type="Gene3D" id="3.30.160.540">
    <property type="match status" value="1"/>
</dbReference>
<evidence type="ECO:0000256" key="1">
    <source>
        <dbReference type="ARBA" id="ARBA00006291"/>
    </source>
</evidence>
<dbReference type="SUPFAM" id="SSF63848">
    <property type="entry name" value="Cell-division inhibitor MinC, C-terminal domain"/>
    <property type="match status" value="1"/>
</dbReference>
<comment type="subunit">
    <text evidence="5 6">Interacts with MinD and FtsZ.</text>
</comment>
<dbReference type="AlphaFoldDB" id="A0A101XSK3"/>
<dbReference type="PANTHER" id="PTHR34108:SF1">
    <property type="entry name" value="SEPTUM SITE-DETERMINING PROTEIN MINC"/>
    <property type="match status" value="1"/>
</dbReference>
<sequence length="233" mass="25479">MSRFATRPSTTTIKETVSIKGIRNGLLFILRDDMPFRDVLSALEDTLRKDASQGEETSLLTAYVQLGNRRLSDEEERELRHVIASVGNMMVGGLDGAPRPSDWMKKEPFVFKGTVRSGQVIEHDGDIVIIGDVNPGARLISTGDVYVMGVLRGAAHAGAAGDRDAVVAAAYFQPLQIRIADVIRRAPEGNVQAAEMEFAYLREGEQMAVERMSALNATKAHRRNRRVAGQGVS</sequence>
<dbReference type="InterPro" id="IPR013033">
    <property type="entry name" value="MinC"/>
</dbReference>
<dbReference type="InterPro" id="IPR055219">
    <property type="entry name" value="MinC_N_1"/>
</dbReference>
<feature type="domain" description="Septum formation inhibitor MinC C-terminal" evidence="7">
    <location>
        <begin position="111"/>
        <end position="209"/>
    </location>
</feature>
<evidence type="ECO:0000256" key="5">
    <source>
        <dbReference type="ARBA" id="ARBA00046874"/>
    </source>
</evidence>
<dbReference type="OrthoDB" id="9790810at2"/>
<dbReference type="RefSeq" id="WP_067712484.1">
    <property type="nucleotide sequence ID" value="NZ_LPVJ01000009.1"/>
</dbReference>
<evidence type="ECO:0000313" key="9">
    <source>
        <dbReference type="EMBL" id="KUO96748.1"/>
    </source>
</evidence>
<evidence type="ECO:0000256" key="4">
    <source>
        <dbReference type="ARBA" id="ARBA00023306"/>
    </source>
</evidence>
<dbReference type="Proteomes" id="UP000053557">
    <property type="component" value="Unassembled WGS sequence"/>
</dbReference>
<dbReference type="PANTHER" id="PTHR34108">
    <property type="entry name" value="SEPTUM SITE-DETERMINING PROTEIN MINC"/>
    <property type="match status" value="1"/>
</dbReference>
<comment type="caution">
    <text evidence="9">The sequence shown here is derived from an EMBL/GenBank/DDBJ whole genome shotgun (WGS) entry which is preliminary data.</text>
</comment>
<dbReference type="InterPro" id="IPR016098">
    <property type="entry name" value="CAP/MinC_C"/>
</dbReference>
<dbReference type="InterPro" id="IPR036145">
    <property type="entry name" value="MinC_C_sf"/>
</dbReference>
<keyword evidence="10" id="KW-1185">Reference proteome</keyword>
<dbReference type="Pfam" id="PF03775">
    <property type="entry name" value="MinC_C"/>
    <property type="match status" value="1"/>
</dbReference>
<feature type="domain" description="Septum site-determining protein MinC N-terminal" evidence="8">
    <location>
        <begin position="17"/>
        <end position="91"/>
    </location>
</feature>
<accession>A0A101XSK3</accession>
<evidence type="ECO:0000256" key="6">
    <source>
        <dbReference type="HAMAP-Rule" id="MF_00267"/>
    </source>
</evidence>